<sequence>MLDFSKLKFISGRKDSTRLQETVDVRKYLN</sequence>
<organism evidence="1 2">
    <name type="scientific">Clostridium saccharoperbutylacetonicum N1-4(HMT)</name>
    <dbReference type="NCBI Taxonomy" id="931276"/>
    <lineage>
        <taxon>Bacteria</taxon>
        <taxon>Bacillati</taxon>
        <taxon>Bacillota</taxon>
        <taxon>Clostridia</taxon>
        <taxon>Eubacteriales</taxon>
        <taxon>Clostridiaceae</taxon>
        <taxon>Clostridium</taxon>
    </lineage>
</organism>
<dbReference type="KEGG" id="csr:Cspa_c39610"/>
<dbReference type="AlphaFoldDB" id="M1MNE6"/>
<dbReference type="STRING" id="36745.CLSAP_37380"/>
<proteinExistence type="predicted"/>
<keyword evidence="2" id="KW-1185">Reference proteome</keyword>
<evidence type="ECO:0000313" key="2">
    <source>
        <dbReference type="Proteomes" id="UP000011728"/>
    </source>
</evidence>
<name>M1MNE6_9CLOT</name>
<accession>M1MNE6</accession>
<gene>
    <name evidence="1" type="ORF">Cspa_c39610</name>
</gene>
<protein>
    <submittedName>
        <fullName evidence="1">Uncharacterized protein</fullName>
    </submittedName>
</protein>
<dbReference type="Proteomes" id="UP000011728">
    <property type="component" value="Chromosome"/>
</dbReference>
<evidence type="ECO:0000313" key="1">
    <source>
        <dbReference type="EMBL" id="AGF57718.1"/>
    </source>
</evidence>
<dbReference type="EMBL" id="CP004121">
    <property type="protein sequence ID" value="AGF57718.1"/>
    <property type="molecule type" value="Genomic_DNA"/>
</dbReference>
<reference evidence="1 2" key="1">
    <citation type="submission" date="2013-02" db="EMBL/GenBank/DDBJ databases">
        <title>Genome sequence of Clostridium saccharoperbutylacetonicum N1-4(HMT).</title>
        <authorList>
            <person name="Poehlein A."/>
            <person name="Daniel R."/>
        </authorList>
    </citation>
    <scope>NUCLEOTIDE SEQUENCE [LARGE SCALE GENOMIC DNA]</scope>
    <source>
        <strain evidence="2">N1-4(HMT)</strain>
    </source>
</reference>
<dbReference type="HOGENOM" id="CLU_3402893_0_0_9"/>